<dbReference type="EMBL" id="AB104437">
    <property type="protein sequence ID" value="BAF40850.1"/>
    <property type="molecule type" value="Genomic_DNA"/>
</dbReference>
<comment type="catalytic activity">
    <reaction evidence="6">
        <text>7,8-dihydroneopterin 3'-triphosphate + H2O = 6-carboxy-5,6,7,8-tetrahydropterin + triphosphate + acetaldehyde + 2 H(+)</text>
        <dbReference type="Rhea" id="RHEA:27966"/>
        <dbReference type="ChEBI" id="CHEBI:15343"/>
        <dbReference type="ChEBI" id="CHEBI:15377"/>
        <dbReference type="ChEBI" id="CHEBI:15378"/>
        <dbReference type="ChEBI" id="CHEBI:18036"/>
        <dbReference type="ChEBI" id="CHEBI:58462"/>
        <dbReference type="ChEBI" id="CHEBI:61032"/>
        <dbReference type="EC" id="4.1.2.50"/>
    </reaction>
</comment>
<dbReference type="GO" id="GO:0070497">
    <property type="term" value="F:6-carboxytetrahydropterin synthase activity"/>
    <property type="evidence" value="ECO:0007669"/>
    <property type="project" value="UniProtKB-EC"/>
</dbReference>
<dbReference type="InterPro" id="IPR038418">
    <property type="entry name" value="6-PTP_synth/QueD_sf"/>
</dbReference>
<dbReference type="UniPathway" id="UPA00391"/>
<evidence type="ECO:0000313" key="7">
    <source>
        <dbReference type="EMBL" id="BAF40850.1"/>
    </source>
</evidence>
<evidence type="ECO:0000256" key="6">
    <source>
        <dbReference type="ARBA" id="ARBA00048807"/>
    </source>
</evidence>
<dbReference type="EC" id="4.1.2.50" evidence="3"/>
<organism evidence="7">
    <name type="scientific">Photobacterium phosphoreum</name>
    <dbReference type="NCBI Taxonomy" id="659"/>
    <lineage>
        <taxon>Bacteria</taxon>
        <taxon>Pseudomonadati</taxon>
        <taxon>Pseudomonadota</taxon>
        <taxon>Gammaproteobacteria</taxon>
        <taxon>Vibrionales</taxon>
        <taxon>Vibrionaceae</taxon>
        <taxon>Photobacterium</taxon>
    </lineage>
</organism>
<dbReference type="AlphaFoldDB" id="A0ZNQ1"/>
<dbReference type="SUPFAM" id="SSF55620">
    <property type="entry name" value="Tetrahydrobiopterin biosynthesis enzymes-like"/>
    <property type="match status" value="2"/>
</dbReference>
<dbReference type="Gene3D" id="3.30.479.10">
    <property type="entry name" value="6-pyruvoyl tetrahydropterin synthase/QueD"/>
    <property type="match status" value="2"/>
</dbReference>
<evidence type="ECO:0000256" key="3">
    <source>
        <dbReference type="ARBA" id="ARBA00012982"/>
    </source>
</evidence>
<dbReference type="InterPro" id="IPR007115">
    <property type="entry name" value="6-PTP_synth/QueD"/>
</dbReference>
<protein>
    <recommendedName>
        <fullName evidence="4">6-carboxy-5,6,7,8-tetrahydropterin synthase</fullName>
        <ecNumber evidence="3">4.1.2.50</ecNumber>
    </recommendedName>
    <alternativeName>
        <fullName evidence="5">Queuosine biosynthesis protein QueD</fullName>
    </alternativeName>
</protein>
<name>A0ZNQ1_PHOPO</name>
<comment type="similarity">
    <text evidence="2">Belongs to the PTPS family. QueD subfamily.</text>
</comment>
<evidence type="ECO:0000256" key="1">
    <source>
        <dbReference type="ARBA" id="ARBA00005061"/>
    </source>
</evidence>
<sequence length="309" mass="34511">MHPPSKRQPLSIKDFTLKLFVRDLTVIDASYLCPQRGMVGESWILDVVMSGELNEMSMVLDFSRVKKQIKQLVDQYVDHRLLIPAASAAIQTATTKAEYMTVDLVSDQHTIHLHSPEQAFCFIDAEAITIESVTKHVQQVLLGNLPANVQGLEIILRHEKIDGAFYHYSHGLKKHDGNCQRIAHGHRSPVELVVNGQRNADLEQQWAQRWQDIYLGSQEDVISVRELNLSAAAVNVNDETHYGFRYTAPQGEFELAIAKSVTEILATDTTVELLACYIAEQIKPQLVATDCLDVFAYEGVGKGAMVTIG</sequence>
<evidence type="ECO:0000256" key="5">
    <source>
        <dbReference type="ARBA" id="ARBA00031449"/>
    </source>
</evidence>
<accession>A0ZNQ1</accession>
<evidence type="ECO:0000256" key="4">
    <source>
        <dbReference type="ARBA" id="ARBA00018141"/>
    </source>
</evidence>
<evidence type="ECO:0000256" key="2">
    <source>
        <dbReference type="ARBA" id="ARBA00008900"/>
    </source>
</evidence>
<comment type="pathway">
    <text evidence="1">Purine metabolism; 7-cyano-7-deazaguanine biosynthesis.</text>
</comment>
<reference evidence="7" key="1">
    <citation type="journal article" date="2007" name="J. Biochem.">
        <title>Lateral transfer of the lux gene cluster.</title>
        <authorList>
            <person name="Kasai S."/>
            <person name="Okada K."/>
            <person name="Hoshino A."/>
            <person name="Iida T."/>
            <person name="Honda T."/>
        </authorList>
    </citation>
    <scope>NUCLEOTIDE SEQUENCE</scope>
    <source>
        <strain evidence="7">IFO 13896</strain>
    </source>
</reference>
<proteinExistence type="inferred from homology"/>
<dbReference type="Pfam" id="PF01242">
    <property type="entry name" value="PTPS"/>
    <property type="match status" value="2"/>
</dbReference>